<feature type="transmembrane region" description="Helical" evidence="12">
    <location>
        <begin position="33"/>
        <end position="55"/>
    </location>
</feature>
<evidence type="ECO:0000256" key="7">
    <source>
        <dbReference type="ARBA" id="ARBA00023136"/>
    </source>
</evidence>
<dbReference type="PROSITE" id="PS50262">
    <property type="entry name" value="G_PROTEIN_RECEP_F1_2"/>
    <property type="match status" value="3"/>
</dbReference>
<keyword evidence="4 11" id="KW-0812">Transmembrane</keyword>
<dbReference type="CDD" id="cd15226">
    <property type="entry name" value="7tmA_OR4-like"/>
    <property type="match status" value="3"/>
</dbReference>
<dbReference type="Proteomes" id="UP000700334">
    <property type="component" value="Unassembled WGS sequence"/>
</dbReference>
<keyword evidence="9 11" id="KW-0675">Receptor</keyword>
<keyword evidence="15" id="KW-1185">Reference proteome</keyword>
<feature type="transmembrane region" description="Helical" evidence="12">
    <location>
        <begin position="836"/>
        <end position="856"/>
    </location>
</feature>
<dbReference type="EMBL" id="JAGFMF010011926">
    <property type="protein sequence ID" value="KAG8509734.1"/>
    <property type="molecule type" value="Genomic_DNA"/>
</dbReference>
<dbReference type="InterPro" id="IPR000276">
    <property type="entry name" value="GPCR_Rhodpsn"/>
</dbReference>
<evidence type="ECO:0000313" key="14">
    <source>
        <dbReference type="EMBL" id="KAG8509734.1"/>
    </source>
</evidence>
<feature type="transmembrane region" description="Helical" evidence="12">
    <location>
        <begin position="148"/>
        <end position="170"/>
    </location>
</feature>
<dbReference type="AlphaFoldDB" id="A0A8J6AE79"/>
<dbReference type="PRINTS" id="PR00245">
    <property type="entry name" value="OLFACTORYR"/>
</dbReference>
<dbReference type="GO" id="GO:0005886">
    <property type="term" value="C:plasma membrane"/>
    <property type="evidence" value="ECO:0007669"/>
    <property type="project" value="UniProtKB-ARBA"/>
</dbReference>
<evidence type="ECO:0000256" key="6">
    <source>
        <dbReference type="ARBA" id="ARBA00023040"/>
    </source>
</evidence>
<keyword evidence="6 11" id="KW-0297">G-protein coupled receptor</keyword>
<comment type="caution">
    <text evidence="14">The sequence shown here is derived from an EMBL/GenBank/DDBJ whole genome shotgun (WGS) entry which is preliminary data.</text>
</comment>
<feature type="transmembrane region" description="Helical" evidence="12">
    <location>
        <begin position="213"/>
        <end position="233"/>
    </location>
</feature>
<evidence type="ECO:0000256" key="9">
    <source>
        <dbReference type="ARBA" id="ARBA00023170"/>
    </source>
</evidence>
<comment type="similarity">
    <text evidence="3 11">Belongs to the G-protein coupled receptor 1 family.</text>
</comment>
<accession>A0A8J6AE79</accession>
<protein>
    <submittedName>
        <fullName evidence="14">Olfactory receptor 4K15</fullName>
    </submittedName>
</protein>
<dbReference type="PROSITE" id="PS00237">
    <property type="entry name" value="G_PROTEIN_RECEP_F1_1"/>
    <property type="match status" value="3"/>
</dbReference>
<feature type="transmembrane region" description="Helical" evidence="12">
    <location>
        <begin position="729"/>
        <end position="751"/>
    </location>
</feature>
<feature type="domain" description="G-protein coupled receptors family 1 profile" evidence="13">
    <location>
        <begin position="49"/>
        <end position="295"/>
    </location>
</feature>
<evidence type="ECO:0000256" key="2">
    <source>
        <dbReference type="ARBA" id="ARBA00004141"/>
    </source>
</evidence>
<feature type="transmembrane region" description="Helical" evidence="12">
    <location>
        <begin position="279"/>
        <end position="297"/>
    </location>
</feature>
<feature type="transmembrane region" description="Helical" evidence="12">
    <location>
        <begin position="657"/>
        <end position="678"/>
    </location>
</feature>
<feature type="transmembrane region" description="Helical" evidence="12">
    <location>
        <begin position="771"/>
        <end position="793"/>
    </location>
</feature>
<evidence type="ECO:0000256" key="1">
    <source>
        <dbReference type="ARBA" id="ARBA00003929"/>
    </source>
</evidence>
<keyword evidence="7 12" id="KW-0472">Membrane</keyword>
<evidence type="ECO:0000256" key="8">
    <source>
        <dbReference type="ARBA" id="ARBA00023157"/>
    </source>
</evidence>
<organism evidence="14 15">
    <name type="scientific">Galemys pyrenaicus</name>
    <name type="common">Iberian desman</name>
    <name type="synonym">Pyrenean desman</name>
    <dbReference type="NCBI Taxonomy" id="202257"/>
    <lineage>
        <taxon>Eukaryota</taxon>
        <taxon>Metazoa</taxon>
        <taxon>Chordata</taxon>
        <taxon>Craniata</taxon>
        <taxon>Vertebrata</taxon>
        <taxon>Euteleostomi</taxon>
        <taxon>Mammalia</taxon>
        <taxon>Eutheria</taxon>
        <taxon>Laurasiatheria</taxon>
        <taxon>Eulipotyphla</taxon>
        <taxon>Talpidae</taxon>
        <taxon>Galemys</taxon>
    </lineage>
</organism>
<dbReference type="InterPro" id="IPR000725">
    <property type="entry name" value="Olfact_rcpt"/>
</dbReference>
<feature type="transmembrane region" description="Helical" evidence="12">
    <location>
        <begin position="521"/>
        <end position="541"/>
    </location>
</feature>
<dbReference type="GO" id="GO:0004930">
    <property type="term" value="F:G protein-coupled receptor activity"/>
    <property type="evidence" value="ECO:0007669"/>
    <property type="project" value="UniProtKB-KW"/>
</dbReference>
<evidence type="ECO:0000256" key="4">
    <source>
        <dbReference type="ARBA" id="ARBA00022692"/>
    </source>
</evidence>
<feature type="non-terminal residue" evidence="14">
    <location>
        <position position="1"/>
    </location>
</feature>
<keyword evidence="5 12" id="KW-1133">Transmembrane helix</keyword>
<feature type="transmembrane region" description="Helical" evidence="12">
    <location>
        <begin position="690"/>
        <end position="709"/>
    </location>
</feature>
<keyword evidence="8" id="KW-1015">Disulfide bond</keyword>
<sequence length="955" mass="107392">NFSSSDSINGWSNKSVVTEFILLGLSSSRELQLFLFFIFSVFYGAAVLGNVLIILTVTTDSHLQTPMYFLLSNLSFIDVCQATFATPKMIADFLNEHKTITFEGCMSQIFFLHVFGGSEMVLLVAMAYDRYIAICKPLHYMTIMSRRVCAVLVGISWAIGILHSASHLAFTVNLPFCGPNKVDNFFCDLPLVIKLACLDTYVLEILVLTNSGLLSLICFLLLLISYTVILATVYRQASGGTSKALSTLSAHITVVVLFFGPLIFIYIWPFESFPIDKFISVFFTVFTPFLNPMIYTLRNKDVKEAMRKLRNRHAGHMAHANESVVSEFVLLGLSNSWELQIFLFSIFFIVYVTSVLGNFMIIIIISSDSHLNSPMYFLLSNLSFIDICQSNFATPKMLVDFFVERKTISFAGCMAQIFLLHSFVGSEMILLVAMAYDRFIAICKPLHYSTIMTRRLCIIFVMISWAVGILHSISHLAFTVDLPFCGPNVVDSFFCDLPLVIELACMDTYEMEIMTLTNSGLISLSCFVALIISYAIILITVRRRSSSGSSKALSTLTAHITVVILFFGPCIYFYIWPFSRLSVDKFLSVFYTVCTPLLNPIIYSLRNEDFKSAMRKLRNRHITEEKFFPKSMSETNYSRVTEFVLLGLSGSKELQPLLFVIFSLLYLAILLGNSLIILTVTSDSRLHTPMYFLLANLSFIDICVASFATPKMLADLLVERKTISFEACMTQIFFVHLFTGGEMVLLVSMAYDRYVAICKPLHYMTIMSRRVCVILVLISWFVGFIHTTSQLAFTVNLPFCGPNEVDSFFCDLPLVTKLACLDTYVVSLLIVADSGFLSLSSFLLLVVSYTVILITVRNRSSASMAKARSTLTAHITVVTLFFGPCIFIYVWPFSGYSVDKVLAVLYTIFTPILNPAIYTLRNKEMKSAMSKLKGRYLKPGQVSAVIRNVFFLGTK</sequence>
<dbReference type="Pfam" id="PF13853">
    <property type="entry name" value="7tm_4"/>
    <property type="match status" value="3"/>
</dbReference>
<feature type="transmembrane region" description="Helical" evidence="12">
    <location>
        <begin position="456"/>
        <end position="478"/>
    </location>
</feature>
<evidence type="ECO:0000256" key="12">
    <source>
        <dbReference type="SAM" id="Phobius"/>
    </source>
</evidence>
<feature type="domain" description="G-protein coupled receptors family 1 profile" evidence="13">
    <location>
        <begin position="357"/>
        <end position="603"/>
    </location>
</feature>
<evidence type="ECO:0000256" key="10">
    <source>
        <dbReference type="ARBA" id="ARBA00023224"/>
    </source>
</evidence>
<dbReference type="SUPFAM" id="SSF81321">
    <property type="entry name" value="Family A G protein-coupled receptor-like"/>
    <property type="match status" value="3"/>
</dbReference>
<dbReference type="OrthoDB" id="9445499at2759"/>
<proteinExistence type="inferred from homology"/>
<feature type="transmembrane region" description="Helical" evidence="12">
    <location>
        <begin position="868"/>
        <end position="891"/>
    </location>
</feature>
<dbReference type="FunFam" id="1.20.1070.10:FF:000012">
    <property type="entry name" value="Olfactory receptor"/>
    <property type="match status" value="3"/>
</dbReference>
<feature type="transmembrane region" description="Helical" evidence="12">
    <location>
        <begin position="414"/>
        <end position="436"/>
    </location>
</feature>
<dbReference type="PRINTS" id="PR00237">
    <property type="entry name" value="GPCRRHODOPSN"/>
</dbReference>
<evidence type="ECO:0000256" key="3">
    <source>
        <dbReference type="ARBA" id="ARBA00010663"/>
    </source>
</evidence>
<feature type="transmembrane region" description="Helical" evidence="12">
    <location>
        <begin position="106"/>
        <end position="128"/>
    </location>
</feature>
<dbReference type="InterPro" id="IPR050427">
    <property type="entry name" value="Olfactory_Receptors"/>
</dbReference>
<dbReference type="PANTHER" id="PTHR48002">
    <property type="entry name" value="OLFACTORY RECEPTOR"/>
    <property type="match status" value="1"/>
</dbReference>
<dbReference type="InterPro" id="IPR017452">
    <property type="entry name" value="GPCR_Rhodpsn_7TM"/>
</dbReference>
<feature type="transmembrane region" description="Helical" evidence="12">
    <location>
        <begin position="341"/>
        <end position="364"/>
    </location>
</feature>
<evidence type="ECO:0000256" key="11">
    <source>
        <dbReference type="RuleBase" id="RU000688"/>
    </source>
</evidence>
<comment type="function">
    <text evidence="1">Putative odorant or sperm cell receptor.</text>
</comment>
<reference evidence="14" key="1">
    <citation type="journal article" date="2021" name="Evol. Appl.">
        <title>The genome of the Pyrenean desman and the effects of bottlenecks and inbreeding on the genomic landscape of an endangered species.</title>
        <authorList>
            <person name="Escoda L."/>
            <person name="Castresana J."/>
        </authorList>
    </citation>
    <scope>NUCLEOTIDE SEQUENCE</scope>
    <source>
        <strain evidence="14">IBE-C5619</strain>
    </source>
</reference>
<feature type="transmembrane region" description="Helical" evidence="12">
    <location>
        <begin position="67"/>
        <end position="86"/>
    </location>
</feature>
<keyword evidence="10 11" id="KW-0807">Transducer</keyword>
<evidence type="ECO:0000256" key="5">
    <source>
        <dbReference type="ARBA" id="ARBA00022989"/>
    </source>
</evidence>
<evidence type="ECO:0000313" key="15">
    <source>
        <dbReference type="Proteomes" id="UP000700334"/>
    </source>
</evidence>
<name>A0A8J6AE79_GALPY</name>
<feature type="transmembrane region" description="Helical" evidence="12">
    <location>
        <begin position="903"/>
        <end position="920"/>
    </location>
</feature>
<gene>
    <name evidence="14" type="ORF">J0S82_020182</name>
</gene>
<feature type="transmembrane region" description="Helical" evidence="12">
    <location>
        <begin position="553"/>
        <end position="575"/>
    </location>
</feature>
<feature type="transmembrane region" description="Helical" evidence="12">
    <location>
        <begin position="245"/>
        <end position="267"/>
    </location>
</feature>
<comment type="subcellular location">
    <subcellularLocation>
        <location evidence="2">Membrane</location>
        <topology evidence="2">Multi-pass membrane protein</topology>
    </subcellularLocation>
</comment>
<evidence type="ECO:0000259" key="13">
    <source>
        <dbReference type="PROSITE" id="PS50262"/>
    </source>
</evidence>
<dbReference type="GO" id="GO:0004984">
    <property type="term" value="F:olfactory receptor activity"/>
    <property type="evidence" value="ECO:0007669"/>
    <property type="project" value="InterPro"/>
</dbReference>
<feature type="domain" description="G-protein coupled receptors family 1 profile" evidence="13">
    <location>
        <begin position="672"/>
        <end position="918"/>
    </location>
</feature>
<dbReference type="Gene3D" id="1.20.1070.10">
    <property type="entry name" value="Rhodopsin 7-helix transmembrane proteins"/>
    <property type="match status" value="3"/>
</dbReference>